<dbReference type="InterPro" id="IPR018061">
    <property type="entry name" value="Retropepsins"/>
</dbReference>
<feature type="coiled-coil region" evidence="2">
    <location>
        <begin position="139"/>
        <end position="166"/>
    </location>
</feature>
<proteinExistence type="predicted"/>
<dbReference type="InterPro" id="IPR005162">
    <property type="entry name" value="Retrotrans_gag_dom"/>
</dbReference>
<evidence type="ECO:0000259" key="4">
    <source>
        <dbReference type="PROSITE" id="PS50175"/>
    </source>
</evidence>
<dbReference type="PANTHER" id="PTHR45823">
    <property type="entry name" value="T-SNARE COILED-COIL HOMOLOGY DOMAIN-CONTAINING PROTEIN"/>
    <property type="match status" value="1"/>
</dbReference>
<gene>
    <name evidence="5" type="ORF">MCOR_12003</name>
</gene>
<dbReference type="GO" id="GO:0004190">
    <property type="term" value="F:aspartic-type endopeptidase activity"/>
    <property type="evidence" value="ECO:0007669"/>
    <property type="project" value="InterPro"/>
</dbReference>
<evidence type="ECO:0000313" key="6">
    <source>
        <dbReference type="Proteomes" id="UP000507470"/>
    </source>
</evidence>
<dbReference type="CDD" id="cd00303">
    <property type="entry name" value="retropepsin_like"/>
    <property type="match status" value="1"/>
</dbReference>
<reference evidence="5 6" key="1">
    <citation type="submission" date="2020-06" db="EMBL/GenBank/DDBJ databases">
        <authorList>
            <person name="Li R."/>
            <person name="Bekaert M."/>
        </authorList>
    </citation>
    <scope>NUCLEOTIDE SEQUENCE [LARGE SCALE GENOMIC DNA]</scope>
    <source>
        <strain evidence="6">wild</strain>
    </source>
</reference>
<dbReference type="SUPFAM" id="SSF50630">
    <property type="entry name" value="Acid proteases"/>
    <property type="match status" value="1"/>
</dbReference>
<protein>
    <recommendedName>
        <fullName evidence="4">Peptidase A2 domain-containing protein</fullName>
    </recommendedName>
</protein>
<dbReference type="Pfam" id="PF03732">
    <property type="entry name" value="Retrotrans_gag"/>
    <property type="match status" value="1"/>
</dbReference>
<feature type="compositionally biased region" description="Polar residues" evidence="3">
    <location>
        <begin position="1"/>
        <end position="16"/>
    </location>
</feature>
<keyword evidence="1" id="KW-0378">Hydrolase</keyword>
<keyword evidence="2" id="KW-0175">Coiled coil</keyword>
<dbReference type="Pfam" id="PF00077">
    <property type="entry name" value="RVP"/>
    <property type="match status" value="1"/>
</dbReference>
<evidence type="ECO:0000256" key="2">
    <source>
        <dbReference type="SAM" id="Coils"/>
    </source>
</evidence>
<dbReference type="InterPro" id="IPR021109">
    <property type="entry name" value="Peptidase_aspartic_dom_sf"/>
</dbReference>
<dbReference type="AlphaFoldDB" id="A0A6J8AZ54"/>
<feature type="region of interest" description="Disordered" evidence="3">
    <location>
        <begin position="1"/>
        <end position="23"/>
    </location>
</feature>
<evidence type="ECO:0000256" key="3">
    <source>
        <dbReference type="SAM" id="MobiDB-lite"/>
    </source>
</evidence>
<dbReference type="OrthoDB" id="6091153at2759"/>
<evidence type="ECO:0000256" key="1">
    <source>
        <dbReference type="ARBA" id="ARBA00022801"/>
    </source>
</evidence>
<dbReference type="Proteomes" id="UP000507470">
    <property type="component" value="Unassembled WGS sequence"/>
</dbReference>
<dbReference type="Gene3D" id="2.40.70.10">
    <property type="entry name" value="Acid Proteases"/>
    <property type="match status" value="1"/>
</dbReference>
<name>A0A6J8AZ54_MYTCO</name>
<dbReference type="EMBL" id="CACVKT020002054">
    <property type="protein sequence ID" value="CAC5374720.1"/>
    <property type="molecule type" value="Genomic_DNA"/>
</dbReference>
<accession>A0A6J8AZ54</accession>
<keyword evidence="6" id="KW-1185">Reference proteome</keyword>
<organism evidence="5 6">
    <name type="scientific">Mytilus coruscus</name>
    <name type="common">Sea mussel</name>
    <dbReference type="NCBI Taxonomy" id="42192"/>
    <lineage>
        <taxon>Eukaryota</taxon>
        <taxon>Metazoa</taxon>
        <taxon>Spiralia</taxon>
        <taxon>Lophotrochozoa</taxon>
        <taxon>Mollusca</taxon>
        <taxon>Bivalvia</taxon>
        <taxon>Autobranchia</taxon>
        <taxon>Pteriomorphia</taxon>
        <taxon>Mytilida</taxon>
        <taxon>Mytiloidea</taxon>
        <taxon>Mytilidae</taxon>
        <taxon>Mytilinae</taxon>
        <taxon>Mytilus</taxon>
    </lineage>
</organism>
<dbReference type="GO" id="GO:0006508">
    <property type="term" value="P:proteolysis"/>
    <property type="evidence" value="ECO:0007669"/>
    <property type="project" value="InterPro"/>
</dbReference>
<evidence type="ECO:0000313" key="5">
    <source>
        <dbReference type="EMBL" id="CAC5374720.1"/>
    </source>
</evidence>
<dbReference type="InterPro" id="IPR001995">
    <property type="entry name" value="Peptidase_A2_cat"/>
</dbReference>
<sequence length="868" mass="98825">MYNLRNRQPSMSTGSMSLGRGRGSVINPPSSLAILNHDISSGNIEPHFSWDPRNSHDYFNAMFVPDFNHGETINKYPNILPTSTIEGEREITHLTDENPGTMDHSINLPAISQEIENNSNPFLFPIQSRSDCALISRSTNFDSDELTQLRRQLDALKNEHLELKRTAQQNSLSIPNSSQTNPNQKLVNTINQLTEQLGPIVYAGTHSYVNQDIASSKISQNSVINNNMNRYTQSQFLSNTYPNNTVQRGNYSQNPIPNSNFMQSQDPNSNFLQYPVQNRDSQQYHPITEPNLLAIQHPSGPQYINTSEVTRVNENGRRTRVPFYNGKDPWNAYVMQFELITEMNNWSPSTNAIELVTALKDEAMVYASFLTPETKRTYSVLCAAMSNRFGDHRYPETYRQELHTLRKNNRETIQEYASRVEMLVRKSFPTIDTAAHSTLSEEYLLRGLPDQSIAIELLTKRITSITEVIRQVTLYETYKRGSRDRNIRQLGNRLQVFKLVRAETVGQAPAPIVQEKFEDKDILNEKKPCQREKVDTTAINRSFEGDTCSLVTRNINLNLDVLFEESREIQKNRTKEVMGCAEPIKGIEENIIIDRVTAATITVPVVINKIVTNTVIDTGAKVTVLSEKLYKQIPEGQRPKLRRATRNLVVAEAGKNLTTRGITEVDINLGSETFKWPVYVAPIGDNMLLGCDLIDDMDITINSKRGLQINGQWIECETKRQTDGVARVRVKDTITIPANSEIIIAGKDESSKFLSTRYSMEEPVVEDGRKFMVARTLVNPFGNRMHVRVINLDEHPVRLKRNYLLEELHPVVDITEVSNKEEQQIRRDGKIHDKCNTCDYNGPNPKDFISYQENGDKVIVPESWVQIM</sequence>
<dbReference type="PANTHER" id="PTHR45823:SF1">
    <property type="entry name" value="T-SNARE COILED-COIL HOMOLOGY DOMAIN-CONTAINING PROTEIN"/>
    <property type="match status" value="1"/>
</dbReference>
<feature type="domain" description="Peptidase A2" evidence="4">
    <location>
        <begin position="612"/>
        <end position="693"/>
    </location>
</feature>
<dbReference type="PROSITE" id="PS50175">
    <property type="entry name" value="ASP_PROT_RETROV"/>
    <property type="match status" value="1"/>
</dbReference>